<name>A0ABT9TI94_PAENI</name>
<reference evidence="3 4" key="1">
    <citation type="submission" date="2023-07" db="EMBL/GenBank/DDBJ databases">
        <title>Sorghum-associated microbial communities from plants grown in Nebraska, USA.</title>
        <authorList>
            <person name="Schachtman D."/>
        </authorList>
    </citation>
    <scope>NUCLEOTIDE SEQUENCE [LARGE SCALE GENOMIC DNA]</scope>
    <source>
        <strain evidence="3 4">CC523</strain>
    </source>
</reference>
<dbReference type="Proteomes" id="UP001244563">
    <property type="component" value="Unassembled WGS sequence"/>
</dbReference>
<protein>
    <submittedName>
        <fullName evidence="3">Uncharacterized protein</fullName>
    </submittedName>
</protein>
<feature type="chain" id="PRO_5046549461" evidence="2">
    <location>
        <begin position="35"/>
        <end position="354"/>
    </location>
</feature>
<feature type="region of interest" description="Disordered" evidence="1">
    <location>
        <begin position="216"/>
        <end position="248"/>
    </location>
</feature>
<comment type="caution">
    <text evidence="3">The sequence shown here is derived from an EMBL/GenBank/DDBJ whole genome shotgun (WGS) entry which is preliminary data.</text>
</comment>
<evidence type="ECO:0000256" key="1">
    <source>
        <dbReference type="SAM" id="MobiDB-lite"/>
    </source>
</evidence>
<feature type="signal peptide" evidence="2">
    <location>
        <begin position="1"/>
        <end position="34"/>
    </location>
</feature>
<dbReference type="RefSeq" id="WP_064721514.1">
    <property type="nucleotide sequence ID" value="NZ_BDDW01000001.1"/>
</dbReference>
<sequence>MRGSRVFPRAASILRSVMVAGAGTAIWMALSATAANADAGPAEKNLLESTTSSSSISIPLPDVALPAAVKGLLPADHLNVPVPAVTPVVQHAGGTVDQAISAVPVVNQVLPGDTAGTVVNTVLVPATDTVDRTVDVVVPPVNSALEPVRLEPVTDVLNPVVEPVVGVVDAVLPPLDSVVPPVTLPPVVVPPVAVPAEEVPAAPVTSGSIPPAGLDAGTSPGTDVVIPADPATSAPAEQSQLSEPSAAAGTALDASPWVMSTRSFGPTGITAVLGASSSSADPATQPGLPGDRDTVPSGLAGGGYAGSSNGPPNPAAAFLAAALIIPADALPGLATPSDEQHPKPVSFDPGSSPD</sequence>
<keyword evidence="2" id="KW-0732">Signal</keyword>
<evidence type="ECO:0000313" key="3">
    <source>
        <dbReference type="EMBL" id="MDQ0100663.1"/>
    </source>
</evidence>
<accession>A0ABT9TI94</accession>
<gene>
    <name evidence="3" type="ORF">J2T10_000282</name>
</gene>
<proteinExistence type="predicted"/>
<keyword evidence="4" id="KW-1185">Reference proteome</keyword>
<evidence type="ECO:0000256" key="2">
    <source>
        <dbReference type="SAM" id="SignalP"/>
    </source>
</evidence>
<dbReference type="EMBL" id="JAUSSW010000001">
    <property type="protein sequence ID" value="MDQ0100663.1"/>
    <property type="molecule type" value="Genomic_DNA"/>
</dbReference>
<evidence type="ECO:0000313" key="4">
    <source>
        <dbReference type="Proteomes" id="UP001244563"/>
    </source>
</evidence>
<feature type="region of interest" description="Disordered" evidence="1">
    <location>
        <begin position="275"/>
        <end position="312"/>
    </location>
</feature>
<feature type="region of interest" description="Disordered" evidence="1">
    <location>
        <begin position="331"/>
        <end position="354"/>
    </location>
</feature>
<organism evidence="3 4">
    <name type="scientific">Paenarthrobacter nicotinovorans</name>
    <name type="common">Arthrobacter nicotinovorans</name>
    <dbReference type="NCBI Taxonomy" id="29320"/>
    <lineage>
        <taxon>Bacteria</taxon>
        <taxon>Bacillati</taxon>
        <taxon>Actinomycetota</taxon>
        <taxon>Actinomycetes</taxon>
        <taxon>Micrococcales</taxon>
        <taxon>Micrococcaceae</taxon>
        <taxon>Paenarthrobacter</taxon>
    </lineage>
</organism>